<dbReference type="EMBL" id="JABEXW010000032">
    <property type="protein sequence ID" value="KAF4972995.1"/>
    <property type="molecule type" value="Genomic_DNA"/>
</dbReference>
<evidence type="ECO:0000313" key="3">
    <source>
        <dbReference type="EMBL" id="KAF4972995.1"/>
    </source>
</evidence>
<reference evidence="3" key="2">
    <citation type="submission" date="2020-05" db="EMBL/GenBank/DDBJ databases">
        <authorList>
            <person name="Kim H.-S."/>
            <person name="Proctor R.H."/>
            <person name="Brown D.W."/>
        </authorList>
    </citation>
    <scope>NUCLEOTIDE SEQUENCE</scope>
    <source>
        <strain evidence="3">NRRL 20472</strain>
    </source>
</reference>
<reference evidence="3" key="1">
    <citation type="journal article" date="2020" name="BMC Genomics">
        <title>Correction to: Identification and distribution of gene clusters required for synthesis of sphingolipid metabolism inhibitors in diverse species of the filamentous fungus Fusarium.</title>
        <authorList>
            <person name="Kim H.S."/>
            <person name="Lohmar J.M."/>
            <person name="Busman M."/>
            <person name="Brown D.W."/>
            <person name="Naumann T.A."/>
            <person name="Divon H.H."/>
            <person name="Lysoe E."/>
            <person name="Uhlig S."/>
            <person name="Proctor R.H."/>
        </authorList>
    </citation>
    <scope>NUCLEOTIDE SEQUENCE</scope>
    <source>
        <strain evidence="3">NRRL 20472</strain>
    </source>
</reference>
<dbReference type="InterPro" id="IPR001466">
    <property type="entry name" value="Beta-lactam-related"/>
</dbReference>
<dbReference type="SUPFAM" id="SSF56601">
    <property type="entry name" value="beta-lactamase/transpeptidase-like"/>
    <property type="match status" value="1"/>
</dbReference>
<proteinExistence type="inferred from homology"/>
<protein>
    <recommendedName>
        <fullName evidence="2">Beta-lactamase-related domain-containing protein</fullName>
    </recommendedName>
</protein>
<evidence type="ECO:0000256" key="1">
    <source>
        <dbReference type="ARBA" id="ARBA00038215"/>
    </source>
</evidence>
<dbReference type="PANTHER" id="PTHR46825:SF9">
    <property type="entry name" value="BETA-LACTAMASE-RELATED DOMAIN-CONTAINING PROTEIN"/>
    <property type="match status" value="1"/>
</dbReference>
<dbReference type="InterPro" id="IPR012338">
    <property type="entry name" value="Beta-lactam/transpept-like"/>
</dbReference>
<keyword evidence="4" id="KW-1185">Reference proteome</keyword>
<comment type="similarity">
    <text evidence="1">Belongs to the peptidase S12 family.</text>
</comment>
<organism evidence="3 4">
    <name type="scientific">Fusarium sarcochroum</name>
    <dbReference type="NCBI Taxonomy" id="1208366"/>
    <lineage>
        <taxon>Eukaryota</taxon>
        <taxon>Fungi</taxon>
        <taxon>Dikarya</taxon>
        <taxon>Ascomycota</taxon>
        <taxon>Pezizomycotina</taxon>
        <taxon>Sordariomycetes</taxon>
        <taxon>Hypocreomycetidae</taxon>
        <taxon>Hypocreales</taxon>
        <taxon>Nectriaceae</taxon>
        <taxon>Fusarium</taxon>
        <taxon>Fusarium lateritium species complex</taxon>
    </lineage>
</organism>
<evidence type="ECO:0000259" key="2">
    <source>
        <dbReference type="Pfam" id="PF00144"/>
    </source>
</evidence>
<dbReference type="Pfam" id="PF00144">
    <property type="entry name" value="Beta-lactamase"/>
    <property type="match status" value="1"/>
</dbReference>
<evidence type="ECO:0000313" key="4">
    <source>
        <dbReference type="Proteomes" id="UP000622797"/>
    </source>
</evidence>
<dbReference type="InterPro" id="IPR050491">
    <property type="entry name" value="AmpC-like"/>
</dbReference>
<dbReference type="PANTHER" id="PTHR46825">
    <property type="entry name" value="D-ALANYL-D-ALANINE-CARBOXYPEPTIDASE/ENDOPEPTIDASE AMPH"/>
    <property type="match status" value="1"/>
</dbReference>
<comment type="caution">
    <text evidence="3">The sequence shown here is derived from an EMBL/GenBank/DDBJ whole genome shotgun (WGS) entry which is preliminary data.</text>
</comment>
<dbReference type="AlphaFoldDB" id="A0A8H4XFY5"/>
<gene>
    <name evidence="3" type="ORF">FSARC_572</name>
</gene>
<dbReference type="Gene3D" id="3.40.710.10">
    <property type="entry name" value="DD-peptidase/beta-lactamase superfamily"/>
    <property type="match status" value="1"/>
</dbReference>
<dbReference type="OrthoDB" id="10250282at2759"/>
<name>A0A8H4XFY5_9HYPO</name>
<dbReference type="Proteomes" id="UP000622797">
    <property type="component" value="Unassembled WGS sequence"/>
</dbReference>
<sequence length="554" mass="62155">MTELNKRLEKDHGIDALREICAVPSISVGVFHEGRNVYTHSTGLRDVEKGLDATPETAYMLASCSKGFLSASIGILVDDGRLSWDDPVSKYIPDFNPTGDPRIGPQATIRAALRHTIGLSRPQIFLLGPNCSIVAKEADYVEFLNCAHTENQAGQRFNSWWSYNILTYGLVSLIVQKVTGKRYSDFLKERITGPLALNHTLTSSIGLDPSSNRAHGYAKLENGNYSRLRSGDTYTRGDHSPILSSIGLQSSVVDLLKFSAAMLEAYASEEAEEEGKVSANPLKQMSTIWSGQWTRPIDDGFDNQLAYCLGWYSGYMPTAGLGYMGTNHKVRNQDRAAFNSRYILGRDSPRRFFIAHQGNANGYSSAIYLFPDTNSAVVALSNGGNLGDASDFAAKIMIQALFDTKPFIDYLELARKEAHFHRRWHQEVLVDWLAHSDVMHAEADLGGYVGNYRGLSTIVNIFERKETGHLAMTINSQAESLCDLEFYKPDTYSFQPRTRDEWLRKGMMDWRHYATGILNFSRDTGGSIDGFNWEYEREEVAWFGREHGKVYEKM</sequence>
<accession>A0A8H4XFY5</accession>
<feature type="domain" description="Beta-lactamase-related" evidence="2">
    <location>
        <begin position="16"/>
        <end position="387"/>
    </location>
</feature>